<dbReference type="Gene3D" id="3.90.75.10">
    <property type="entry name" value="Homing Intron 3 (I-ppo) Encoded Endonuclease, Chain A"/>
    <property type="match status" value="1"/>
</dbReference>
<evidence type="ECO:0000313" key="3">
    <source>
        <dbReference type="Proteomes" id="UP000321635"/>
    </source>
</evidence>
<evidence type="ECO:0000313" key="2">
    <source>
        <dbReference type="EMBL" id="GEN58661.1"/>
    </source>
</evidence>
<accession>A0A511X6V7</accession>
<proteinExistence type="predicted"/>
<dbReference type="InterPro" id="IPR044925">
    <property type="entry name" value="His-Me_finger_sf"/>
</dbReference>
<comment type="caution">
    <text evidence="2">The sequence shown here is derived from an EMBL/GenBank/DDBJ whole genome shotgun (WGS) entry which is preliminary data.</text>
</comment>
<gene>
    <name evidence="2" type="ORF">ANI02nite_05450</name>
</gene>
<keyword evidence="3" id="KW-1185">Reference proteome</keyword>
<dbReference type="Pfam" id="PF13392">
    <property type="entry name" value="HNH_3"/>
    <property type="match status" value="1"/>
</dbReference>
<dbReference type="AlphaFoldDB" id="A0A511X6V7"/>
<dbReference type="SUPFAM" id="SSF54060">
    <property type="entry name" value="His-Me finger endonucleases"/>
    <property type="match status" value="1"/>
</dbReference>
<dbReference type="EMBL" id="BJYF01000003">
    <property type="protein sequence ID" value="GEN58661.1"/>
    <property type="molecule type" value="Genomic_DNA"/>
</dbReference>
<organism evidence="2 3">
    <name type="scientific">Acetobacter nitrogenifigens DSM 23921 = NBRC 105050</name>
    <dbReference type="NCBI Taxonomy" id="1120919"/>
    <lineage>
        <taxon>Bacteria</taxon>
        <taxon>Pseudomonadati</taxon>
        <taxon>Pseudomonadota</taxon>
        <taxon>Alphaproteobacteria</taxon>
        <taxon>Acetobacterales</taxon>
        <taxon>Acetobacteraceae</taxon>
        <taxon>Acetobacter</taxon>
    </lineage>
</organism>
<sequence length="144" mass="15673">MLEKPCRLVIGGHAKQSGHVAISGGGVTEYAHRVALEQEIGPIPDGKMVMHLCNNPACTEPSHLKCGTHAENMLYMKLCGRSGSKRIPVSVRSVVLKRLQEGNLNHKQIAAEVGVSWGCVRKLNATLKRYAIGNRNQTSLFDCV</sequence>
<dbReference type="InterPro" id="IPR003615">
    <property type="entry name" value="HNH_nuc"/>
</dbReference>
<protein>
    <recommendedName>
        <fullName evidence="1">HNH nuclease domain-containing protein</fullName>
    </recommendedName>
</protein>
<dbReference type="GO" id="GO:0004519">
    <property type="term" value="F:endonuclease activity"/>
    <property type="evidence" value="ECO:0007669"/>
    <property type="project" value="InterPro"/>
</dbReference>
<name>A0A511X6V7_9PROT</name>
<evidence type="ECO:0000259" key="1">
    <source>
        <dbReference type="Pfam" id="PF13392"/>
    </source>
</evidence>
<reference evidence="2 3" key="1">
    <citation type="submission" date="2019-07" db="EMBL/GenBank/DDBJ databases">
        <title>Whole genome shotgun sequence of Acetobacter nitrogenifigens NBRC 105050.</title>
        <authorList>
            <person name="Hosoyama A."/>
            <person name="Uohara A."/>
            <person name="Ohji S."/>
            <person name="Ichikawa N."/>
        </authorList>
    </citation>
    <scope>NUCLEOTIDE SEQUENCE [LARGE SCALE GENOMIC DNA]</scope>
    <source>
        <strain evidence="2 3">NBRC 105050</strain>
    </source>
</reference>
<feature type="domain" description="HNH nuclease" evidence="1">
    <location>
        <begin position="30"/>
        <end position="73"/>
    </location>
</feature>
<dbReference type="Proteomes" id="UP000321635">
    <property type="component" value="Unassembled WGS sequence"/>
</dbReference>
<dbReference type="InterPro" id="IPR044930">
    <property type="entry name" value="Homing_endonuclease_His-Me"/>
</dbReference>